<dbReference type="Pfam" id="PF04205">
    <property type="entry name" value="FMN_bind"/>
    <property type="match status" value="1"/>
</dbReference>
<comment type="cofactor">
    <cofactor evidence="2">
        <name>FAD</name>
        <dbReference type="ChEBI" id="CHEBI:57692"/>
    </cofactor>
</comment>
<sequence>MKKRNLKWYAGLLLVFMIMSFAGCQKSDAPKEEEKGLYTAGTYEETVKGHNGDLTVSVELSKDAIVSVKVLSHTESAGISDTPLERIPAEIVDGQTLAVDTIAGATVTSKALLAAVEACIVKAGGDAEKLKAATDKEEETKVTEITTDVVVVGGGGAGLVAAASADEHGAKVIVLEKLAATGGSTALSGGGISATDTKFQRAEGIEDSKNSWMELWKERQASSNENGKYPDYDFVDRFMDAAVVTTEWLVDTVKHEYSAIMGFGLDPVKRLHFAKSDATTKGGTTLTNNIKNFITGEGVEIRTETEVVDILVDESGKVIGVEAKDKNGKIIVHADKVILAAGGFAKSEELLERFVPEAKGTSALSWASAGSTGDGIVMAEKLGAALYEEPWVMGVGIGSKIPGTQALGMDWTRLYVNYAGERFMNEEVHYSIATNKLIEEKGTWLLVDSTEANGDLVKALEAAMPSEEVVKGETFKELAENMKVPVETLEETMKTFNEGVKSGVDAMGKSKDYLVSVEKAPYYAIKFYPVTMGTFGGVKTNDSFQVLKDDGSIIENLYATGENANKILYNQVYMSGSAVQFALTSGRIAGQHAAENLK</sequence>
<evidence type="ECO:0000256" key="7">
    <source>
        <dbReference type="ARBA" id="ARBA00023002"/>
    </source>
</evidence>
<evidence type="ECO:0000256" key="2">
    <source>
        <dbReference type="ARBA" id="ARBA00001974"/>
    </source>
</evidence>
<dbReference type="PANTHER" id="PTHR43400:SF10">
    <property type="entry name" value="3-OXOSTEROID 1-DEHYDROGENASE"/>
    <property type="match status" value="1"/>
</dbReference>
<dbReference type="PRINTS" id="PR00411">
    <property type="entry name" value="PNDRDTASEI"/>
</dbReference>
<comment type="cofactor">
    <cofactor evidence="1">
        <name>FMN</name>
        <dbReference type="ChEBI" id="CHEBI:58210"/>
    </cofactor>
</comment>
<dbReference type="RefSeq" id="WP_031575205.1">
    <property type="nucleotide sequence ID" value="NZ_FNDZ01000003.1"/>
</dbReference>
<dbReference type="InterPro" id="IPR027477">
    <property type="entry name" value="Succ_DH/fumarate_Rdtase_cat_sf"/>
</dbReference>
<dbReference type="Gene3D" id="3.50.50.60">
    <property type="entry name" value="FAD/NAD(P)-binding domain"/>
    <property type="match status" value="1"/>
</dbReference>
<protein>
    <recommendedName>
        <fullName evidence="4">Urocanate reductase</fullName>
        <ecNumber evidence="3">1.3.99.33</ecNumber>
    </recommendedName>
</protein>
<evidence type="ECO:0000256" key="1">
    <source>
        <dbReference type="ARBA" id="ARBA00001917"/>
    </source>
</evidence>
<dbReference type="Proteomes" id="UP000183255">
    <property type="component" value="Unassembled WGS sequence"/>
</dbReference>
<dbReference type="InterPro" id="IPR036188">
    <property type="entry name" value="FAD/NAD-bd_sf"/>
</dbReference>
<evidence type="ECO:0000256" key="4">
    <source>
        <dbReference type="ARBA" id="ARBA00015872"/>
    </source>
</evidence>
<dbReference type="Gene3D" id="3.90.1010.20">
    <property type="match status" value="1"/>
</dbReference>
<feature type="signal peptide" evidence="9">
    <location>
        <begin position="1"/>
        <end position="22"/>
    </location>
</feature>
<feature type="chain" id="PRO_5038683668" description="Urocanate reductase" evidence="9">
    <location>
        <begin position="23"/>
        <end position="598"/>
    </location>
</feature>
<dbReference type="GO" id="GO:0010181">
    <property type="term" value="F:FMN binding"/>
    <property type="evidence" value="ECO:0007669"/>
    <property type="project" value="InterPro"/>
</dbReference>
<keyword evidence="5" id="KW-0285">Flavoprotein</keyword>
<dbReference type="SMART" id="SM00900">
    <property type="entry name" value="FMN_bind"/>
    <property type="match status" value="1"/>
</dbReference>
<dbReference type="InterPro" id="IPR003953">
    <property type="entry name" value="FAD-dep_OxRdtase_2_FAD-bd"/>
</dbReference>
<comment type="catalytic activity">
    <reaction evidence="8">
        <text>dihydrourocanate + A = urocanate + AH2</text>
        <dbReference type="Rhea" id="RHEA:36059"/>
        <dbReference type="ChEBI" id="CHEBI:13193"/>
        <dbReference type="ChEBI" id="CHEBI:17499"/>
        <dbReference type="ChEBI" id="CHEBI:27247"/>
        <dbReference type="ChEBI" id="CHEBI:72991"/>
        <dbReference type="EC" id="1.3.99.33"/>
    </reaction>
</comment>
<reference evidence="11 12" key="1">
    <citation type="submission" date="2016-10" db="EMBL/GenBank/DDBJ databases">
        <authorList>
            <person name="de Groot N.N."/>
        </authorList>
    </citation>
    <scope>NUCLEOTIDE SEQUENCE [LARGE SCALE GENOMIC DNA]</scope>
    <source>
        <strain evidence="11 12">CGMCC 1.5058</strain>
    </source>
</reference>
<evidence type="ECO:0000256" key="9">
    <source>
        <dbReference type="SAM" id="SignalP"/>
    </source>
</evidence>
<dbReference type="AlphaFoldDB" id="A0A1G8LTB2"/>
<dbReference type="SUPFAM" id="SSF51905">
    <property type="entry name" value="FAD/NAD(P)-binding domain"/>
    <property type="match status" value="1"/>
</dbReference>
<dbReference type="PROSITE" id="PS51257">
    <property type="entry name" value="PROKAR_LIPOPROTEIN"/>
    <property type="match status" value="1"/>
</dbReference>
<dbReference type="InterPro" id="IPR007329">
    <property type="entry name" value="FMN-bd"/>
</dbReference>
<evidence type="ECO:0000256" key="3">
    <source>
        <dbReference type="ARBA" id="ARBA00013137"/>
    </source>
</evidence>
<dbReference type="GO" id="GO:0016020">
    <property type="term" value="C:membrane"/>
    <property type="evidence" value="ECO:0007669"/>
    <property type="project" value="InterPro"/>
</dbReference>
<keyword evidence="6" id="KW-0274">FAD</keyword>
<gene>
    <name evidence="11" type="ORF">SAMN05421804_103166</name>
</gene>
<dbReference type="Pfam" id="PF00890">
    <property type="entry name" value="FAD_binding_2"/>
    <property type="match status" value="1"/>
</dbReference>
<evidence type="ECO:0000256" key="8">
    <source>
        <dbReference type="ARBA" id="ARBA00049922"/>
    </source>
</evidence>
<name>A0A1G8LTB2_9CLOT</name>
<keyword evidence="9" id="KW-0732">Signal</keyword>
<evidence type="ECO:0000313" key="12">
    <source>
        <dbReference type="Proteomes" id="UP000183255"/>
    </source>
</evidence>
<keyword evidence="7" id="KW-0560">Oxidoreductase</keyword>
<organism evidence="11 12">
    <name type="scientific">Proteiniclasticum ruminis</name>
    <dbReference type="NCBI Taxonomy" id="398199"/>
    <lineage>
        <taxon>Bacteria</taxon>
        <taxon>Bacillati</taxon>
        <taxon>Bacillota</taxon>
        <taxon>Clostridia</taxon>
        <taxon>Eubacteriales</taxon>
        <taxon>Clostridiaceae</taxon>
        <taxon>Proteiniclasticum</taxon>
    </lineage>
</organism>
<dbReference type="GO" id="GO:0033765">
    <property type="term" value="F:steroid dehydrogenase activity, acting on the CH-CH group of donors"/>
    <property type="evidence" value="ECO:0007669"/>
    <property type="project" value="UniProtKB-ARBA"/>
</dbReference>
<evidence type="ECO:0000256" key="6">
    <source>
        <dbReference type="ARBA" id="ARBA00022827"/>
    </source>
</evidence>
<dbReference type="InterPro" id="IPR050315">
    <property type="entry name" value="FAD-oxidoreductase_2"/>
</dbReference>
<evidence type="ECO:0000256" key="5">
    <source>
        <dbReference type="ARBA" id="ARBA00022630"/>
    </source>
</evidence>
<evidence type="ECO:0000259" key="10">
    <source>
        <dbReference type="SMART" id="SM00900"/>
    </source>
</evidence>
<accession>A0A1G8LTB2</accession>
<dbReference type="EC" id="1.3.99.33" evidence="3"/>
<proteinExistence type="predicted"/>
<feature type="domain" description="FMN-binding" evidence="10">
    <location>
        <begin position="49"/>
        <end position="123"/>
    </location>
</feature>
<dbReference type="SUPFAM" id="SSF56425">
    <property type="entry name" value="Succinate dehydrogenase/fumarate reductase flavoprotein, catalytic domain"/>
    <property type="match status" value="1"/>
</dbReference>
<dbReference type="GO" id="GO:0008202">
    <property type="term" value="P:steroid metabolic process"/>
    <property type="evidence" value="ECO:0007669"/>
    <property type="project" value="UniProtKB-ARBA"/>
</dbReference>
<dbReference type="Gene3D" id="3.90.700.10">
    <property type="entry name" value="Succinate dehydrogenase/fumarate reductase flavoprotein, catalytic domain"/>
    <property type="match status" value="1"/>
</dbReference>
<evidence type="ECO:0000313" key="11">
    <source>
        <dbReference type="EMBL" id="SDI58430.1"/>
    </source>
</evidence>
<dbReference type="EMBL" id="FNDZ01000003">
    <property type="protein sequence ID" value="SDI58430.1"/>
    <property type="molecule type" value="Genomic_DNA"/>
</dbReference>
<dbReference type="PANTHER" id="PTHR43400">
    <property type="entry name" value="FUMARATE REDUCTASE"/>
    <property type="match status" value="1"/>
</dbReference>